<dbReference type="OrthoDB" id="1719921at2"/>
<dbReference type="STRING" id="520767.ATZ99_13220"/>
<dbReference type="InterPro" id="IPR036366">
    <property type="entry name" value="PGBDSf"/>
</dbReference>
<dbReference type="RefSeq" id="WP_068748441.1">
    <property type="nucleotide sequence ID" value="NZ_LOHZ01000030.1"/>
</dbReference>
<accession>A0A162MI58</accession>
<protein>
    <submittedName>
        <fullName evidence="3">Desiccation/radiation resistance protein</fullName>
    </submittedName>
</protein>
<dbReference type="InterPro" id="IPR018391">
    <property type="entry name" value="PQQ_b-propeller_rpt"/>
</dbReference>
<dbReference type="SMART" id="SM00564">
    <property type="entry name" value="PQQ"/>
    <property type="match status" value="5"/>
</dbReference>
<dbReference type="InterPro" id="IPR011047">
    <property type="entry name" value="Quinoprotein_ADH-like_sf"/>
</dbReference>
<evidence type="ECO:0000259" key="1">
    <source>
        <dbReference type="Pfam" id="PF01471"/>
    </source>
</evidence>
<evidence type="ECO:0000259" key="2">
    <source>
        <dbReference type="Pfam" id="PF13360"/>
    </source>
</evidence>
<proteinExistence type="predicted"/>
<feature type="domain" description="Pyrrolo-quinoline quinone repeat" evidence="2">
    <location>
        <begin position="208"/>
        <end position="346"/>
    </location>
</feature>
<organism evidence="3 4">
    <name type="scientific">Thermovenabulum gondwanense</name>
    <dbReference type="NCBI Taxonomy" id="520767"/>
    <lineage>
        <taxon>Bacteria</taxon>
        <taxon>Bacillati</taxon>
        <taxon>Bacillota</taxon>
        <taxon>Clostridia</taxon>
        <taxon>Thermosediminibacterales</taxon>
        <taxon>Thermosediminibacteraceae</taxon>
        <taxon>Thermovenabulum</taxon>
    </lineage>
</organism>
<dbReference type="PANTHER" id="PTHR34512:SF30">
    <property type="entry name" value="OUTER MEMBRANE PROTEIN ASSEMBLY FACTOR BAMB"/>
    <property type="match status" value="1"/>
</dbReference>
<dbReference type="SUPFAM" id="SSF47090">
    <property type="entry name" value="PGBD-like"/>
    <property type="match status" value="1"/>
</dbReference>
<feature type="domain" description="Peptidoglycan binding-like" evidence="1">
    <location>
        <begin position="22"/>
        <end position="62"/>
    </location>
</feature>
<dbReference type="Proteomes" id="UP000075737">
    <property type="component" value="Unassembled WGS sequence"/>
</dbReference>
<keyword evidence="4" id="KW-1185">Reference proteome</keyword>
<dbReference type="InterPro" id="IPR036365">
    <property type="entry name" value="PGBD-like_sf"/>
</dbReference>
<reference evidence="3 4" key="1">
    <citation type="submission" date="2015-12" db="EMBL/GenBank/DDBJ databases">
        <title>Draft genome of Thermovenabulum gondwanense isolated from a red thermophilic microbial mat colonisisng an outflow channel of a bore well.</title>
        <authorList>
            <person name="Patel B.K."/>
        </authorList>
    </citation>
    <scope>NUCLEOTIDE SEQUENCE [LARGE SCALE GENOMIC DNA]</scope>
    <source>
        <strain evidence="3 4">R270</strain>
    </source>
</reference>
<sequence>MKLPAFAFGERPLKITKPYLAGTDVRHLQQALKELGFYDESVDGIYGKITDKAFKRFKKYLGEERDERALEILKIYRDYGIGSWKTSRGDFSNAGHIPFIIPDKLNSLFYKNLKDVKAITAYKNRIFVTCENILICVDAKDGRVLWYNNEINPRYPVTATSDCLIVPEEGITLIDPFRGKVLEKIKLEHPVCGSPVYYKGKIIFADEKGKISAVIPKRGTVWEFNPGGIFTTPPVYYDDNLFFASYDRNVYCLDMTGGVLWETKISDYINEPLFLQETHLFALGDGRLFAFDRFSGETLWLKALPEKDISSYCLAGGKVYILSKKGNLYIINTMDGDFSGVAALPMEPAGLLFGNEEKLLIGSKGGLFVYKISENGVTLKEKYLEGHEIRAVAFTGRCLFVATKEGLFVLS</sequence>
<name>A0A162MI58_9FIRM</name>
<dbReference type="EMBL" id="LOHZ01000030">
    <property type="protein sequence ID" value="KYO66130.1"/>
    <property type="molecule type" value="Genomic_DNA"/>
</dbReference>
<dbReference type="Pfam" id="PF01471">
    <property type="entry name" value="PG_binding_1"/>
    <property type="match status" value="1"/>
</dbReference>
<comment type="caution">
    <text evidence="3">The sequence shown here is derived from an EMBL/GenBank/DDBJ whole genome shotgun (WGS) entry which is preliminary data.</text>
</comment>
<dbReference type="PANTHER" id="PTHR34512">
    <property type="entry name" value="CELL SURFACE PROTEIN"/>
    <property type="match status" value="1"/>
</dbReference>
<dbReference type="AlphaFoldDB" id="A0A162MI58"/>
<dbReference type="InterPro" id="IPR002477">
    <property type="entry name" value="Peptidoglycan-bd-like"/>
</dbReference>
<dbReference type="Gene3D" id="1.10.101.10">
    <property type="entry name" value="PGBD-like superfamily/PGBD"/>
    <property type="match status" value="1"/>
</dbReference>
<dbReference type="InterPro" id="IPR015943">
    <property type="entry name" value="WD40/YVTN_repeat-like_dom_sf"/>
</dbReference>
<dbReference type="Pfam" id="PF13360">
    <property type="entry name" value="PQQ_2"/>
    <property type="match status" value="1"/>
</dbReference>
<gene>
    <name evidence="3" type="ORF">ATZ99_13220</name>
</gene>
<dbReference type="SUPFAM" id="SSF50998">
    <property type="entry name" value="Quinoprotein alcohol dehydrogenase-like"/>
    <property type="match status" value="1"/>
</dbReference>
<dbReference type="Gene3D" id="2.130.10.10">
    <property type="entry name" value="YVTN repeat-like/Quinoprotein amine dehydrogenase"/>
    <property type="match status" value="2"/>
</dbReference>
<evidence type="ECO:0000313" key="3">
    <source>
        <dbReference type="EMBL" id="KYO66130.1"/>
    </source>
</evidence>
<dbReference type="InterPro" id="IPR002372">
    <property type="entry name" value="PQQ_rpt_dom"/>
</dbReference>
<evidence type="ECO:0000313" key="4">
    <source>
        <dbReference type="Proteomes" id="UP000075737"/>
    </source>
</evidence>